<comment type="similarity">
    <text evidence="1">Belongs to the NAD(P)-dependent epimerase/dehydratase family.</text>
</comment>
<dbReference type="PROSITE" id="PS00061">
    <property type="entry name" value="ADH_SHORT"/>
    <property type="match status" value="1"/>
</dbReference>
<organism evidence="3 4">
    <name type="scientific">Candidatus Sungbacteria bacterium RIFCSPHIGHO2_01_FULL_47_32</name>
    <dbReference type="NCBI Taxonomy" id="1802264"/>
    <lineage>
        <taxon>Bacteria</taxon>
        <taxon>Candidatus Sungiibacteriota</taxon>
    </lineage>
</organism>
<gene>
    <name evidence="3" type="ORF">A2633_01395</name>
</gene>
<name>A0A1G2K5J8_9BACT</name>
<dbReference type="Pfam" id="PF01370">
    <property type="entry name" value="Epimerase"/>
    <property type="match status" value="1"/>
</dbReference>
<evidence type="ECO:0000256" key="1">
    <source>
        <dbReference type="ARBA" id="ARBA00007637"/>
    </source>
</evidence>
<dbReference type="Gene3D" id="3.40.50.720">
    <property type="entry name" value="NAD(P)-binding Rossmann-like Domain"/>
    <property type="match status" value="1"/>
</dbReference>
<reference evidence="3 4" key="1">
    <citation type="journal article" date="2016" name="Nat. Commun.">
        <title>Thousands of microbial genomes shed light on interconnected biogeochemical processes in an aquifer system.</title>
        <authorList>
            <person name="Anantharaman K."/>
            <person name="Brown C.T."/>
            <person name="Hug L.A."/>
            <person name="Sharon I."/>
            <person name="Castelle C.J."/>
            <person name="Probst A.J."/>
            <person name="Thomas B.C."/>
            <person name="Singh A."/>
            <person name="Wilkins M.J."/>
            <person name="Karaoz U."/>
            <person name="Brodie E.L."/>
            <person name="Williams K.H."/>
            <person name="Hubbard S.S."/>
            <person name="Banfield J.F."/>
        </authorList>
    </citation>
    <scope>NUCLEOTIDE SEQUENCE [LARGE SCALE GENOMIC DNA]</scope>
</reference>
<dbReference type="InterPro" id="IPR036291">
    <property type="entry name" value="NAD(P)-bd_dom_sf"/>
</dbReference>
<dbReference type="EMBL" id="MHQC01000032">
    <property type="protein sequence ID" value="OGZ94655.1"/>
    <property type="molecule type" value="Genomic_DNA"/>
</dbReference>
<protein>
    <submittedName>
        <fullName evidence="3">Epimerase</fullName>
    </submittedName>
</protein>
<proteinExistence type="inferred from homology"/>
<dbReference type="AlphaFoldDB" id="A0A1G2K5J8"/>
<dbReference type="InterPro" id="IPR020904">
    <property type="entry name" value="Sc_DH/Rdtase_CS"/>
</dbReference>
<dbReference type="Proteomes" id="UP000177152">
    <property type="component" value="Unassembled WGS sequence"/>
</dbReference>
<feature type="domain" description="NAD-dependent epimerase/dehydratase" evidence="2">
    <location>
        <begin position="6"/>
        <end position="241"/>
    </location>
</feature>
<sequence>MAKSKVFITGVAGFLGSHLAKRLLKNGHSVSGCDNMFGGYRDNVPEGVEFHEDDARDFEKMKTLLKGVDIVYHCAAAAPVGLSVFSPNIVTQHTYNSTVATISAAVVNNVKRVVFTSSMDRYGNQGGKGGVFTEDMPARPVDPYGIAKFASELFVEMMCKGNGIEYVQAIPHNIFGPKQKYDDPYRNVVSIMINRMLQGKQPIIYGDGEQKRSFTYITDAIDPLEKMGFQAGLSGEFINIGPDEEFITINEVARTVARFMDFKLEPIHVPDRPHEVKNAGASAGKARKLLGYKTTTSFEEGVKLTIAWIKKRGARPFNYHIEIEIVNGETPSTWKDKLI</sequence>
<accession>A0A1G2K5J8</accession>
<dbReference type="InterPro" id="IPR001509">
    <property type="entry name" value="Epimerase_deHydtase"/>
</dbReference>
<dbReference type="PANTHER" id="PTHR43000">
    <property type="entry name" value="DTDP-D-GLUCOSE 4,6-DEHYDRATASE-RELATED"/>
    <property type="match status" value="1"/>
</dbReference>
<comment type="caution">
    <text evidence="3">The sequence shown here is derived from an EMBL/GenBank/DDBJ whole genome shotgun (WGS) entry which is preliminary data.</text>
</comment>
<evidence type="ECO:0000259" key="2">
    <source>
        <dbReference type="Pfam" id="PF01370"/>
    </source>
</evidence>
<evidence type="ECO:0000313" key="3">
    <source>
        <dbReference type="EMBL" id="OGZ94655.1"/>
    </source>
</evidence>
<dbReference type="SUPFAM" id="SSF51735">
    <property type="entry name" value="NAD(P)-binding Rossmann-fold domains"/>
    <property type="match status" value="1"/>
</dbReference>
<evidence type="ECO:0000313" key="4">
    <source>
        <dbReference type="Proteomes" id="UP000177152"/>
    </source>
</evidence>